<sequence length="70" mass="8111">MKTKSSVWSIYSISRSTVKLDLMKKEISFVINNFIKSGNPNGEGLPSWTAYNTEEDNIFIFYRSGHTHMY</sequence>
<dbReference type="OrthoDB" id="9775851at2"/>
<protein>
    <submittedName>
        <fullName evidence="1">Uncharacterized protein</fullName>
    </submittedName>
</protein>
<name>A0A2U3B6M8_9VIBR</name>
<evidence type="ECO:0000313" key="2">
    <source>
        <dbReference type="Proteomes" id="UP000245362"/>
    </source>
</evidence>
<dbReference type="Gene3D" id="3.40.50.1820">
    <property type="entry name" value="alpha/beta hydrolase"/>
    <property type="match status" value="1"/>
</dbReference>
<reference evidence="1 2" key="1">
    <citation type="submission" date="2018-05" db="EMBL/GenBank/DDBJ databases">
        <title>Vibrio limimaris sp. nov., isolated from marine sediment.</title>
        <authorList>
            <person name="Li C.-M."/>
        </authorList>
    </citation>
    <scope>NUCLEOTIDE SEQUENCE [LARGE SCALE GENOMIC DNA]</scope>
    <source>
        <strain evidence="1 2">E4404</strain>
    </source>
</reference>
<comment type="caution">
    <text evidence="1">The sequence shown here is derived from an EMBL/GenBank/DDBJ whole genome shotgun (WGS) entry which is preliminary data.</text>
</comment>
<accession>A0A2U3B6M8</accession>
<dbReference type="InterPro" id="IPR029058">
    <property type="entry name" value="AB_hydrolase_fold"/>
</dbReference>
<dbReference type="Proteomes" id="UP000245362">
    <property type="component" value="Unassembled WGS sequence"/>
</dbReference>
<keyword evidence="2" id="KW-1185">Reference proteome</keyword>
<gene>
    <name evidence="1" type="ORF">DI392_15075</name>
</gene>
<organism evidence="1 2">
    <name type="scientific">Vibrio albus</name>
    <dbReference type="NCBI Taxonomy" id="2200953"/>
    <lineage>
        <taxon>Bacteria</taxon>
        <taxon>Pseudomonadati</taxon>
        <taxon>Pseudomonadota</taxon>
        <taxon>Gammaproteobacteria</taxon>
        <taxon>Vibrionales</taxon>
        <taxon>Vibrionaceae</taxon>
        <taxon>Vibrio</taxon>
    </lineage>
</organism>
<dbReference type="EMBL" id="QFWT01000009">
    <property type="protein sequence ID" value="PWI32384.1"/>
    <property type="molecule type" value="Genomic_DNA"/>
</dbReference>
<dbReference type="AlphaFoldDB" id="A0A2U3B6M8"/>
<evidence type="ECO:0000313" key="1">
    <source>
        <dbReference type="EMBL" id="PWI32384.1"/>
    </source>
</evidence>
<proteinExistence type="predicted"/>